<dbReference type="GO" id="GO:0030288">
    <property type="term" value="C:outer membrane-bounded periplasmic space"/>
    <property type="evidence" value="ECO:0007669"/>
    <property type="project" value="InterPro"/>
</dbReference>
<organism evidence="6 7">
    <name type="scientific">Hymenobacter mucosus</name>
    <dbReference type="NCBI Taxonomy" id="1411120"/>
    <lineage>
        <taxon>Bacteria</taxon>
        <taxon>Pseudomonadati</taxon>
        <taxon>Bacteroidota</taxon>
        <taxon>Cytophagia</taxon>
        <taxon>Cytophagales</taxon>
        <taxon>Hymenobacteraceae</taxon>
        <taxon>Hymenobacter</taxon>
    </lineage>
</organism>
<evidence type="ECO:0000313" key="6">
    <source>
        <dbReference type="EMBL" id="SNR80264.1"/>
    </source>
</evidence>
<dbReference type="Proteomes" id="UP000198310">
    <property type="component" value="Unassembled WGS sequence"/>
</dbReference>
<accession>A0A238ZC29</accession>
<dbReference type="Pfam" id="PF03783">
    <property type="entry name" value="CsgG"/>
    <property type="match status" value="1"/>
</dbReference>
<keyword evidence="4" id="KW-0564">Palmitate</keyword>
<dbReference type="InterPro" id="IPR005534">
    <property type="entry name" value="Curli_assmbl/transp-comp_CsgG"/>
</dbReference>
<dbReference type="PANTHER" id="PTHR41164">
    <property type="entry name" value="CURLI PRODUCTION ASSEMBLY/TRANSPORT COMPONENT CSGG"/>
    <property type="match status" value="1"/>
</dbReference>
<protein>
    <submittedName>
        <fullName evidence="6">Curli production assembly/transport component CsgG</fullName>
    </submittedName>
</protein>
<name>A0A238ZC29_9BACT</name>
<keyword evidence="5" id="KW-0449">Lipoprotein</keyword>
<evidence type="ECO:0000313" key="7">
    <source>
        <dbReference type="Proteomes" id="UP000198310"/>
    </source>
</evidence>
<keyword evidence="1" id="KW-1003">Cell membrane</keyword>
<evidence type="ECO:0000256" key="1">
    <source>
        <dbReference type="ARBA" id="ARBA00022475"/>
    </source>
</evidence>
<dbReference type="Gene3D" id="2.40.160.20">
    <property type="match status" value="1"/>
</dbReference>
<evidence type="ECO:0000256" key="5">
    <source>
        <dbReference type="ARBA" id="ARBA00023288"/>
    </source>
</evidence>
<evidence type="ECO:0000256" key="2">
    <source>
        <dbReference type="ARBA" id="ARBA00022729"/>
    </source>
</evidence>
<keyword evidence="3" id="KW-0472">Membrane</keyword>
<keyword evidence="2" id="KW-0732">Signal</keyword>
<dbReference type="EMBL" id="FZNS01000007">
    <property type="protein sequence ID" value="SNR80264.1"/>
    <property type="molecule type" value="Genomic_DNA"/>
</dbReference>
<gene>
    <name evidence="6" type="ORF">SAMN06269173_10760</name>
</gene>
<dbReference type="Gene3D" id="3.40.50.10610">
    <property type="entry name" value="ABC-type transport auxiliary lipoprotein component"/>
    <property type="match status" value="2"/>
</dbReference>
<dbReference type="PROSITE" id="PS51257">
    <property type="entry name" value="PROKAR_LIPOPROTEIN"/>
    <property type="match status" value="1"/>
</dbReference>
<evidence type="ECO:0000256" key="3">
    <source>
        <dbReference type="ARBA" id="ARBA00023136"/>
    </source>
</evidence>
<proteinExistence type="predicted"/>
<dbReference type="SUPFAM" id="SSF56925">
    <property type="entry name" value="OMPA-like"/>
    <property type="match status" value="1"/>
</dbReference>
<dbReference type="RefSeq" id="WP_089333431.1">
    <property type="nucleotide sequence ID" value="NZ_FZNS01000007.1"/>
</dbReference>
<sequence>MKKAIPYYRWVLGGLLLGLSSCAAYFHQPVREERARLGAELQGNSLLRQLPEPKERIVVAVYKFRDQTGQYKPADNGTSFSTAVTQGATSILLRALEESKWFNAIERENLSNLLNERKIIRSSRAEYSQLTGKPQPVLPSLLFAGVLLEGGIVSYDANMLTGGAGLRYFGAGASGQYRQDRVTVYLRAISTSTGEILKTVYTTKTILSQQVGASMFRFVKFQRLLEAETGFTYNEPTEIAVKDAIEKSVQAMVYEGMRDGLWTPRNPAETTGPGITAYFAEKADNQQVDVLGRQQLDRRGALGIAVTGAAVRYTGDLSNPQVRGGGQVALQYQGAGSGRWAGALQLGRFALGAGESYRAQFNYAELCAQYRFFPREQFTPYLVVGGGATLRAPATGSAVVLPHVVAGAGLELLASSRLGFTLGVDHHYYFSDRLDQVRLGRYNDFYWSARAGVAFYLLPRAPAR</sequence>
<dbReference type="PANTHER" id="PTHR41164:SF1">
    <property type="entry name" value="CURLI PRODUCTION ASSEMBLY_TRANSPORT COMPONENT CSGG"/>
    <property type="match status" value="1"/>
</dbReference>
<evidence type="ECO:0000256" key="4">
    <source>
        <dbReference type="ARBA" id="ARBA00023139"/>
    </source>
</evidence>
<dbReference type="AlphaFoldDB" id="A0A238ZC29"/>
<reference evidence="7" key="1">
    <citation type="submission" date="2017-06" db="EMBL/GenBank/DDBJ databases">
        <authorList>
            <person name="Varghese N."/>
            <person name="Submissions S."/>
        </authorList>
    </citation>
    <scope>NUCLEOTIDE SEQUENCE [LARGE SCALE GENOMIC DNA]</scope>
    <source>
        <strain evidence="7">DSM 28041</strain>
    </source>
</reference>
<dbReference type="InterPro" id="IPR011250">
    <property type="entry name" value="OMP/PagP_B-barrel"/>
</dbReference>
<keyword evidence="7" id="KW-1185">Reference proteome</keyword>